<dbReference type="Proteomes" id="UP001634394">
    <property type="component" value="Unassembled WGS sequence"/>
</dbReference>
<evidence type="ECO:0000313" key="1">
    <source>
        <dbReference type="EMBL" id="KAL3881981.1"/>
    </source>
</evidence>
<comment type="caution">
    <text evidence="1">The sequence shown here is derived from an EMBL/GenBank/DDBJ whole genome shotgun (WGS) entry which is preliminary data.</text>
</comment>
<dbReference type="EMBL" id="JBJQND010000003">
    <property type="protein sequence ID" value="KAL3881981.1"/>
    <property type="molecule type" value="Genomic_DNA"/>
</dbReference>
<organism evidence="1 2">
    <name type="scientific">Sinanodonta woodiana</name>
    <name type="common">Chinese pond mussel</name>
    <name type="synonym">Anodonta woodiana</name>
    <dbReference type="NCBI Taxonomy" id="1069815"/>
    <lineage>
        <taxon>Eukaryota</taxon>
        <taxon>Metazoa</taxon>
        <taxon>Spiralia</taxon>
        <taxon>Lophotrochozoa</taxon>
        <taxon>Mollusca</taxon>
        <taxon>Bivalvia</taxon>
        <taxon>Autobranchia</taxon>
        <taxon>Heteroconchia</taxon>
        <taxon>Palaeoheterodonta</taxon>
        <taxon>Unionida</taxon>
        <taxon>Unionoidea</taxon>
        <taxon>Unionidae</taxon>
        <taxon>Unioninae</taxon>
        <taxon>Sinanodonta</taxon>
    </lineage>
</organism>
<proteinExistence type="predicted"/>
<protein>
    <submittedName>
        <fullName evidence="1">Uncharacterized protein</fullName>
    </submittedName>
</protein>
<keyword evidence="2" id="KW-1185">Reference proteome</keyword>
<sequence length="99" mass="11836">MLNLTPTRRRFVRRKLLQANTVMAEVKESRKATSRKKRNNLHRIISGTMARKYRCITNINKFTGLSRKSLVKVFDKDLVNYIPTEKRIYKGREHEKSYH</sequence>
<reference evidence="1 2" key="1">
    <citation type="submission" date="2024-11" db="EMBL/GenBank/DDBJ databases">
        <title>Chromosome-level genome assembly of the freshwater bivalve Anodonta woodiana.</title>
        <authorList>
            <person name="Chen X."/>
        </authorList>
    </citation>
    <scope>NUCLEOTIDE SEQUENCE [LARGE SCALE GENOMIC DNA]</scope>
    <source>
        <strain evidence="1">MN2024</strain>
        <tissue evidence="1">Gills</tissue>
    </source>
</reference>
<evidence type="ECO:0000313" key="2">
    <source>
        <dbReference type="Proteomes" id="UP001634394"/>
    </source>
</evidence>
<accession>A0ABD3X8S1</accession>
<name>A0ABD3X8S1_SINWO</name>
<dbReference type="AlphaFoldDB" id="A0ABD3X8S1"/>
<gene>
    <name evidence="1" type="ORF">ACJMK2_028363</name>
</gene>